<protein>
    <recommendedName>
        <fullName evidence="2">Zn(2)-C6 fungal-type domain-containing protein</fullName>
    </recommendedName>
</protein>
<evidence type="ECO:0000313" key="4">
    <source>
        <dbReference type="Proteomes" id="UP000001997"/>
    </source>
</evidence>
<reference evidence="3 4" key="1">
    <citation type="journal article" date="2009" name="Nature">
        <title>Evolution of pathogenicity and sexual reproduction in eight Candida genomes.</title>
        <authorList>
            <person name="Butler G."/>
            <person name="Rasmussen M.D."/>
            <person name="Lin M.F."/>
            <person name="Santos M.A."/>
            <person name="Sakthikumar S."/>
            <person name="Munro C.A."/>
            <person name="Rheinbay E."/>
            <person name="Grabherr M."/>
            <person name="Forche A."/>
            <person name="Reedy J.L."/>
            <person name="Agrafioti I."/>
            <person name="Arnaud M.B."/>
            <person name="Bates S."/>
            <person name="Brown A.J."/>
            <person name="Brunke S."/>
            <person name="Costanzo M.C."/>
            <person name="Fitzpatrick D.A."/>
            <person name="de Groot P.W."/>
            <person name="Harris D."/>
            <person name="Hoyer L.L."/>
            <person name="Hube B."/>
            <person name="Klis F.M."/>
            <person name="Kodira C."/>
            <person name="Lennard N."/>
            <person name="Logue M.E."/>
            <person name="Martin R."/>
            <person name="Neiman A.M."/>
            <person name="Nikolaou E."/>
            <person name="Quail M.A."/>
            <person name="Quinn J."/>
            <person name="Santos M.C."/>
            <person name="Schmitzberger F.F."/>
            <person name="Sherlock G."/>
            <person name="Shah P."/>
            <person name="Silverstein K.A."/>
            <person name="Skrzypek M.S."/>
            <person name="Soll D."/>
            <person name="Staggs R."/>
            <person name="Stansfield I."/>
            <person name="Stumpf M.P."/>
            <person name="Sudbery P.E."/>
            <person name="Srikantha T."/>
            <person name="Zeng Q."/>
            <person name="Berman J."/>
            <person name="Berriman M."/>
            <person name="Heitman J."/>
            <person name="Gow N.A."/>
            <person name="Lorenz M.C."/>
            <person name="Birren B.W."/>
            <person name="Kellis M."/>
            <person name="Cuomo C.A."/>
        </authorList>
    </citation>
    <scope>NUCLEOTIDE SEQUENCE [LARGE SCALE GENOMIC DNA]</scope>
    <source>
        <strain evidence="4">ATCC 6260 / CBS 566 / DSM 6381 / JCM 1539 / NBRC 10279 / NRRL Y-324</strain>
    </source>
</reference>
<dbReference type="GeneID" id="5123752"/>
<dbReference type="Pfam" id="PF00172">
    <property type="entry name" value="Zn_clus"/>
    <property type="match status" value="1"/>
</dbReference>
<name>A5DRB1_PICGU</name>
<dbReference type="CDD" id="cd00067">
    <property type="entry name" value="GAL4"/>
    <property type="match status" value="1"/>
</dbReference>
<dbReference type="GO" id="GO:0000981">
    <property type="term" value="F:DNA-binding transcription factor activity, RNA polymerase II-specific"/>
    <property type="evidence" value="ECO:0007669"/>
    <property type="project" value="InterPro"/>
</dbReference>
<evidence type="ECO:0000256" key="1">
    <source>
        <dbReference type="SAM" id="MobiDB-lite"/>
    </source>
</evidence>
<feature type="compositionally biased region" description="Low complexity" evidence="1">
    <location>
        <begin position="92"/>
        <end position="104"/>
    </location>
</feature>
<dbReference type="SMART" id="SM00066">
    <property type="entry name" value="GAL4"/>
    <property type="match status" value="1"/>
</dbReference>
<proteinExistence type="predicted"/>
<dbReference type="InterPro" id="IPR001138">
    <property type="entry name" value="Zn2Cys6_DnaBD"/>
</dbReference>
<organism evidence="3 4">
    <name type="scientific">Meyerozyma guilliermondii (strain ATCC 6260 / CBS 566 / DSM 6381 / JCM 1539 / NBRC 10279 / NRRL Y-324)</name>
    <name type="common">Yeast</name>
    <name type="synonym">Candida guilliermondii</name>
    <dbReference type="NCBI Taxonomy" id="294746"/>
    <lineage>
        <taxon>Eukaryota</taxon>
        <taxon>Fungi</taxon>
        <taxon>Dikarya</taxon>
        <taxon>Ascomycota</taxon>
        <taxon>Saccharomycotina</taxon>
        <taxon>Pichiomycetes</taxon>
        <taxon>Debaryomycetaceae</taxon>
        <taxon>Meyerozyma</taxon>
    </lineage>
</organism>
<gene>
    <name evidence="3" type="ORF">PGUG_05812</name>
</gene>
<dbReference type="GO" id="GO:0008270">
    <property type="term" value="F:zinc ion binding"/>
    <property type="evidence" value="ECO:0007669"/>
    <property type="project" value="InterPro"/>
</dbReference>
<dbReference type="eggNOG" id="ENOG502RVJC">
    <property type="taxonomic scope" value="Eukaryota"/>
</dbReference>
<dbReference type="STRING" id="294746.A5DRB1"/>
<dbReference type="Gene3D" id="4.10.240.10">
    <property type="entry name" value="Zn(2)-C6 fungal-type DNA-binding domain"/>
    <property type="match status" value="1"/>
</dbReference>
<sequence>MTAQKRGSTQQAAKLNRQYKSRKQRPCDFCRKRKVCCIINGSLPCVRCEKLNGGNCTFNDGPIKKQRRNAPPKEYPAALTAPYIKQHDYEFSPSASSSQASSSSNLYQPEAQVNHCPPRPYIPIPPQMRTFVVGDRQPVDGCKPIGWPSQEFSGWFPLLPAELRTPQSVTGGVSQNNDGNLEQRTHNQQGYSIGDVDGMGEDLHEYILKMM</sequence>
<dbReference type="HOGENOM" id="CLU_1305263_0_0_1"/>
<dbReference type="InParanoid" id="A5DRB1"/>
<keyword evidence="4" id="KW-1185">Reference proteome</keyword>
<feature type="domain" description="Zn(2)-C6 fungal-type" evidence="2">
    <location>
        <begin position="26"/>
        <end position="58"/>
    </location>
</feature>
<dbReference type="KEGG" id="pgu:PGUG_05812"/>
<dbReference type="PROSITE" id="PS50048">
    <property type="entry name" value="ZN2_CY6_FUNGAL_2"/>
    <property type="match status" value="1"/>
</dbReference>
<dbReference type="RefSeq" id="XP_001482049.2">
    <property type="nucleotide sequence ID" value="XM_001481999.1"/>
</dbReference>
<feature type="region of interest" description="Disordered" evidence="1">
    <location>
        <begin position="90"/>
        <end position="111"/>
    </location>
</feature>
<evidence type="ECO:0000313" key="3">
    <source>
        <dbReference type="EMBL" id="EDK41714.2"/>
    </source>
</evidence>
<dbReference type="OrthoDB" id="3034343at2759"/>
<dbReference type="AlphaFoldDB" id="A5DRB1"/>
<dbReference type="EMBL" id="CH408162">
    <property type="protein sequence ID" value="EDK41714.2"/>
    <property type="molecule type" value="Genomic_DNA"/>
</dbReference>
<dbReference type="PROSITE" id="PS00463">
    <property type="entry name" value="ZN2_CY6_FUNGAL_1"/>
    <property type="match status" value="1"/>
</dbReference>
<accession>A5DRB1</accession>
<dbReference type="Proteomes" id="UP000001997">
    <property type="component" value="Unassembled WGS sequence"/>
</dbReference>
<evidence type="ECO:0000259" key="2">
    <source>
        <dbReference type="PROSITE" id="PS50048"/>
    </source>
</evidence>
<dbReference type="VEuPathDB" id="FungiDB:PGUG_05812"/>
<dbReference type="InterPro" id="IPR036864">
    <property type="entry name" value="Zn2-C6_fun-type_DNA-bd_sf"/>
</dbReference>